<dbReference type="InterPro" id="IPR050099">
    <property type="entry name" value="SIS_GmhA/DiaA_subfam"/>
</dbReference>
<keyword evidence="3" id="KW-1185">Reference proteome</keyword>
<dbReference type="InterPro" id="IPR046348">
    <property type="entry name" value="SIS_dom_sf"/>
</dbReference>
<evidence type="ECO:0000313" key="3">
    <source>
        <dbReference type="Proteomes" id="UP000502508"/>
    </source>
</evidence>
<dbReference type="Pfam" id="PF13580">
    <property type="entry name" value="SIS_2"/>
    <property type="match status" value="1"/>
</dbReference>
<dbReference type="PANTHER" id="PTHR30390">
    <property type="entry name" value="SEDOHEPTULOSE 7-PHOSPHATE ISOMERASE / DNAA INITIATOR-ASSOCIATING FACTOR FOR REPLICATION INITIATION"/>
    <property type="match status" value="1"/>
</dbReference>
<gene>
    <name evidence="2" type="ORF">Pflav_030430</name>
</gene>
<dbReference type="Proteomes" id="UP000502508">
    <property type="component" value="Chromosome"/>
</dbReference>
<sequence length="203" mass="21236">MPKEIIDRYLDEVRAATAAVDAGQLVAVSDALMDVWRRGGTVYTLGNGGSASLASHLACDLGKNTSPDLGAGFAVPAARRLRVIGLADNAALLTALGNDVGFEDVYVEQLKLMLTADDLVLAISGSGSSGNVLGALRYARLVGAGTIVFTGARDSAAGMLALADHAVRAPVEIMEQIEDLHVIFNHVLAVVLRDRIARQDATR</sequence>
<organism evidence="2 3">
    <name type="scientific">Phytohabitans flavus</name>
    <dbReference type="NCBI Taxonomy" id="1076124"/>
    <lineage>
        <taxon>Bacteria</taxon>
        <taxon>Bacillati</taxon>
        <taxon>Actinomycetota</taxon>
        <taxon>Actinomycetes</taxon>
        <taxon>Micromonosporales</taxon>
        <taxon>Micromonosporaceae</taxon>
    </lineage>
</organism>
<dbReference type="GO" id="GO:0016853">
    <property type="term" value="F:isomerase activity"/>
    <property type="evidence" value="ECO:0007669"/>
    <property type="project" value="UniProtKB-KW"/>
</dbReference>
<dbReference type="PANTHER" id="PTHR30390:SF8">
    <property type="entry name" value="SUGAR ISOMERASE (SIS)"/>
    <property type="match status" value="1"/>
</dbReference>
<reference evidence="2 3" key="2">
    <citation type="submission" date="2020-03" db="EMBL/GenBank/DDBJ databases">
        <authorList>
            <person name="Ichikawa N."/>
            <person name="Kimura A."/>
            <person name="Kitahashi Y."/>
            <person name="Uohara A."/>
        </authorList>
    </citation>
    <scope>NUCLEOTIDE SEQUENCE [LARGE SCALE GENOMIC DNA]</scope>
    <source>
        <strain evidence="2 3">NBRC 107702</strain>
    </source>
</reference>
<keyword evidence="2" id="KW-0413">Isomerase</keyword>
<dbReference type="Gene3D" id="3.40.50.10490">
    <property type="entry name" value="Glucose-6-phosphate isomerase like protein, domain 1"/>
    <property type="match status" value="1"/>
</dbReference>
<dbReference type="CDD" id="cd05006">
    <property type="entry name" value="SIS_GmhA"/>
    <property type="match status" value="1"/>
</dbReference>
<dbReference type="InterPro" id="IPR035461">
    <property type="entry name" value="GmhA/DiaA"/>
</dbReference>
<dbReference type="PROSITE" id="PS51464">
    <property type="entry name" value="SIS"/>
    <property type="match status" value="1"/>
</dbReference>
<protein>
    <submittedName>
        <fullName evidence="2">Phosphoheptose isomerase</fullName>
    </submittedName>
</protein>
<dbReference type="SUPFAM" id="SSF53697">
    <property type="entry name" value="SIS domain"/>
    <property type="match status" value="1"/>
</dbReference>
<dbReference type="GO" id="GO:0097367">
    <property type="term" value="F:carbohydrate derivative binding"/>
    <property type="evidence" value="ECO:0007669"/>
    <property type="project" value="InterPro"/>
</dbReference>
<accession>A0A6F8XS29</accession>
<evidence type="ECO:0000313" key="2">
    <source>
        <dbReference type="EMBL" id="BCB76633.1"/>
    </source>
</evidence>
<dbReference type="EMBL" id="AP022870">
    <property type="protein sequence ID" value="BCB76633.1"/>
    <property type="molecule type" value="Genomic_DNA"/>
</dbReference>
<reference evidence="2 3" key="1">
    <citation type="submission" date="2020-03" db="EMBL/GenBank/DDBJ databases">
        <title>Whole genome shotgun sequence of Phytohabitans flavus NBRC 107702.</title>
        <authorList>
            <person name="Komaki H."/>
            <person name="Tamura T."/>
        </authorList>
    </citation>
    <scope>NUCLEOTIDE SEQUENCE [LARGE SCALE GENOMIC DNA]</scope>
    <source>
        <strain evidence="2 3">NBRC 107702</strain>
    </source>
</reference>
<dbReference type="GO" id="GO:1901135">
    <property type="term" value="P:carbohydrate derivative metabolic process"/>
    <property type="evidence" value="ECO:0007669"/>
    <property type="project" value="InterPro"/>
</dbReference>
<dbReference type="InterPro" id="IPR001347">
    <property type="entry name" value="SIS_dom"/>
</dbReference>
<dbReference type="KEGG" id="pfla:Pflav_030430"/>
<name>A0A6F8XS29_9ACTN</name>
<feature type="domain" description="SIS" evidence="1">
    <location>
        <begin position="28"/>
        <end position="198"/>
    </location>
</feature>
<evidence type="ECO:0000259" key="1">
    <source>
        <dbReference type="PROSITE" id="PS51464"/>
    </source>
</evidence>
<dbReference type="RefSeq" id="WP_173036639.1">
    <property type="nucleotide sequence ID" value="NZ_AP022870.1"/>
</dbReference>
<proteinExistence type="predicted"/>
<dbReference type="AlphaFoldDB" id="A0A6F8XS29"/>